<comment type="caution">
    <text evidence="2">The sequence shown here is derived from an EMBL/GenBank/DDBJ whole genome shotgun (WGS) entry which is preliminary data.</text>
</comment>
<dbReference type="RefSeq" id="WP_154372828.1">
    <property type="nucleotide sequence ID" value="NZ_WKJK01000001.1"/>
</dbReference>
<keyword evidence="3" id="KW-1185">Reference proteome</keyword>
<sequence length="75" mass="8503">MKFELENGRPRDGDLVRMNGKPDGPIMEVLAAELGEEHDWEGVRNGIYCTWEVEGESIFEVFRPGQLVIVDRPGD</sequence>
<feature type="region of interest" description="Disordered" evidence="1">
    <location>
        <begin position="1"/>
        <end position="20"/>
    </location>
</feature>
<protein>
    <submittedName>
        <fullName evidence="2">Uncharacterized protein</fullName>
    </submittedName>
</protein>
<dbReference type="AlphaFoldDB" id="A0A6I2KSQ3"/>
<evidence type="ECO:0000313" key="3">
    <source>
        <dbReference type="Proteomes" id="UP000433309"/>
    </source>
</evidence>
<evidence type="ECO:0000256" key="1">
    <source>
        <dbReference type="SAM" id="MobiDB-lite"/>
    </source>
</evidence>
<evidence type="ECO:0000313" key="2">
    <source>
        <dbReference type="EMBL" id="MRW88885.1"/>
    </source>
</evidence>
<gene>
    <name evidence="2" type="ORF">GJ699_02685</name>
</gene>
<name>A0A6I2KSQ3_9BURK</name>
<accession>A0A6I2KSQ3</accession>
<dbReference type="EMBL" id="WKJK01000001">
    <property type="protein sequence ID" value="MRW88885.1"/>
    <property type="molecule type" value="Genomic_DNA"/>
</dbReference>
<proteinExistence type="predicted"/>
<reference evidence="2 3" key="1">
    <citation type="submission" date="2019-11" db="EMBL/GenBank/DDBJ databases">
        <title>Novel species isolated from a subtropical stream in China.</title>
        <authorList>
            <person name="Lu H."/>
        </authorList>
    </citation>
    <scope>NUCLEOTIDE SEQUENCE [LARGE SCALE GENOMIC DNA]</scope>
    <source>
        <strain evidence="2 3">FT80W</strain>
    </source>
</reference>
<feature type="compositionally biased region" description="Basic and acidic residues" evidence="1">
    <location>
        <begin position="1"/>
        <end position="15"/>
    </location>
</feature>
<organism evidence="2 3">
    <name type="scientific">Duganella guangzhouensis</name>
    <dbReference type="NCBI Taxonomy" id="2666084"/>
    <lineage>
        <taxon>Bacteria</taxon>
        <taxon>Pseudomonadati</taxon>
        <taxon>Pseudomonadota</taxon>
        <taxon>Betaproteobacteria</taxon>
        <taxon>Burkholderiales</taxon>
        <taxon>Oxalobacteraceae</taxon>
        <taxon>Telluria group</taxon>
        <taxon>Duganella</taxon>
    </lineage>
</organism>
<dbReference type="Proteomes" id="UP000433309">
    <property type="component" value="Unassembled WGS sequence"/>
</dbReference>